<organism evidence="5 6">
    <name type="scientific">Sphaerochaeta pleomorpha (strain ATCC BAA-1885 / DSM 22778 / Grapes)</name>
    <dbReference type="NCBI Taxonomy" id="158190"/>
    <lineage>
        <taxon>Bacteria</taxon>
        <taxon>Pseudomonadati</taxon>
        <taxon>Spirochaetota</taxon>
        <taxon>Spirochaetia</taxon>
        <taxon>Spirochaetales</taxon>
        <taxon>Sphaerochaetaceae</taxon>
        <taxon>Sphaerochaeta</taxon>
    </lineage>
</organism>
<dbReference type="InterPro" id="IPR025997">
    <property type="entry name" value="SBP_2_dom"/>
</dbReference>
<dbReference type="Gene3D" id="3.40.50.2300">
    <property type="match status" value="2"/>
</dbReference>
<evidence type="ECO:0000256" key="1">
    <source>
        <dbReference type="ARBA" id="ARBA00023015"/>
    </source>
</evidence>
<dbReference type="Gene3D" id="1.10.260.40">
    <property type="entry name" value="lambda repressor-like DNA-binding domains"/>
    <property type="match status" value="1"/>
</dbReference>
<dbReference type="Pfam" id="PF00356">
    <property type="entry name" value="LacI"/>
    <property type="match status" value="1"/>
</dbReference>
<proteinExistence type="predicted"/>
<dbReference type="eggNOG" id="COG1609">
    <property type="taxonomic scope" value="Bacteria"/>
</dbReference>
<dbReference type="PANTHER" id="PTHR30146">
    <property type="entry name" value="LACI-RELATED TRANSCRIPTIONAL REPRESSOR"/>
    <property type="match status" value="1"/>
</dbReference>
<name>G8QYG0_SPHPG</name>
<evidence type="ECO:0000256" key="2">
    <source>
        <dbReference type="ARBA" id="ARBA00023125"/>
    </source>
</evidence>
<evidence type="ECO:0000256" key="3">
    <source>
        <dbReference type="ARBA" id="ARBA00023163"/>
    </source>
</evidence>
<dbReference type="PROSITE" id="PS50932">
    <property type="entry name" value="HTH_LACI_2"/>
    <property type="match status" value="1"/>
</dbReference>
<keyword evidence="1" id="KW-0805">Transcription regulation</keyword>
<dbReference type="KEGG" id="sgp:SpiGrapes_3060"/>
<dbReference type="EMBL" id="CP003155">
    <property type="protein sequence ID" value="AEV30807.1"/>
    <property type="molecule type" value="Genomic_DNA"/>
</dbReference>
<feature type="domain" description="HTH lacI-type" evidence="4">
    <location>
        <begin position="1"/>
        <end position="55"/>
    </location>
</feature>
<dbReference type="STRING" id="158190.SpiGrapes_3060"/>
<dbReference type="InterPro" id="IPR000843">
    <property type="entry name" value="HTH_LacI"/>
</dbReference>
<evidence type="ECO:0000259" key="4">
    <source>
        <dbReference type="PROSITE" id="PS50932"/>
    </source>
</evidence>
<dbReference type="PANTHER" id="PTHR30146:SF144">
    <property type="entry name" value="LACI-FAMILY TRANSCRIPTION REGULATOR"/>
    <property type="match status" value="1"/>
</dbReference>
<dbReference type="InterPro" id="IPR028082">
    <property type="entry name" value="Peripla_BP_I"/>
</dbReference>
<dbReference type="CDD" id="cd01392">
    <property type="entry name" value="HTH_LacI"/>
    <property type="match status" value="1"/>
</dbReference>
<dbReference type="SUPFAM" id="SSF47413">
    <property type="entry name" value="lambda repressor-like DNA-binding domains"/>
    <property type="match status" value="1"/>
</dbReference>
<accession>G8QYG0</accession>
<keyword evidence="3" id="KW-0804">Transcription</keyword>
<protein>
    <submittedName>
        <fullName evidence="5">Transcriptional regulator</fullName>
    </submittedName>
</protein>
<dbReference type="SMART" id="SM00354">
    <property type="entry name" value="HTH_LACI"/>
    <property type="match status" value="1"/>
</dbReference>
<gene>
    <name evidence="5" type="ordered locus">SpiGrapes_3060</name>
</gene>
<dbReference type="OrthoDB" id="569491at2"/>
<dbReference type="AlphaFoldDB" id="G8QYG0"/>
<keyword evidence="6" id="KW-1185">Reference proteome</keyword>
<reference evidence="5 6" key="1">
    <citation type="submission" date="2011-11" db="EMBL/GenBank/DDBJ databases">
        <title>Complete sequence of Spirochaeta sp. grapes.</title>
        <authorList>
            <consortium name="US DOE Joint Genome Institute"/>
            <person name="Lucas S."/>
            <person name="Han J."/>
            <person name="Lapidus A."/>
            <person name="Cheng J.-F."/>
            <person name="Goodwin L."/>
            <person name="Pitluck S."/>
            <person name="Peters L."/>
            <person name="Ovchinnikova G."/>
            <person name="Munk A.C."/>
            <person name="Detter J.C."/>
            <person name="Han C."/>
            <person name="Tapia R."/>
            <person name="Land M."/>
            <person name="Hauser L."/>
            <person name="Kyrpides N."/>
            <person name="Ivanova N."/>
            <person name="Pagani I."/>
            <person name="Ritalahtilisa K."/>
            <person name="Loeffler F."/>
            <person name="Woyke T."/>
        </authorList>
    </citation>
    <scope>NUCLEOTIDE SEQUENCE [LARGE SCALE GENOMIC DNA]</scope>
    <source>
        <strain evidence="6">ATCC BAA-1885 / DSM 22778 / Grapes</strain>
    </source>
</reference>
<dbReference type="GO" id="GO:0000976">
    <property type="term" value="F:transcription cis-regulatory region binding"/>
    <property type="evidence" value="ECO:0007669"/>
    <property type="project" value="TreeGrafter"/>
</dbReference>
<dbReference type="Proteomes" id="UP000005632">
    <property type="component" value="Chromosome"/>
</dbReference>
<dbReference type="HOGENOM" id="CLU_037628_0_1_12"/>
<sequence>MTISEIAKLANVSIGTVDRVLHKRGRVAPETIEKILAIVHDYGYQPNTYARNLKLSKTFHIGVLLPKLHSEFGYWNLIYEGVLKAAKELSPLSVSIDLVEFDRAKPETFLKSGEILFLKNPDAVLFPPVLPEVSRIFINNHKDVDYAFIDSPLPDTSPVASVVQNPFRGGYLAARMMHLLNPQKGTYLTIQTHKSAYNSAERSRGFRCFFQVKEGYKVVELVMNLTEGGEDLIENAYRQYSDIRGIFVVNDAVHRVANFISLIGRKSQTVLIGYDLIEQNRKAMLEGKVDCLLSQRPDFQGYTAIYQLYRKNMLNQTSEVVIDLPIDIILPENLQDEQSNFLFTHGSCDK</sequence>
<dbReference type="InterPro" id="IPR010982">
    <property type="entry name" value="Lambda_DNA-bd_dom_sf"/>
</dbReference>
<dbReference type="Pfam" id="PF13407">
    <property type="entry name" value="Peripla_BP_4"/>
    <property type="match status" value="1"/>
</dbReference>
<dbReference type="GO" id="GO:0003700">
    <property type="term" value="F:DNA-binding transcription factor activity"/>
    <property type="evidence" value="ECO:0007669"/>
    <property type="project" value="TreeGrafter"/>
</dbReference>
<dbReference type="SUPFAM" id="SSF53822">
    <property type="entry name" value="Periplasmic binding protein-like I"/>
    <property type="match status" value="1"/>
</dbReference>
<dbReference type="PROSITE" id="PS00356">
    <property type="entry name" value="HTH_LACI_1"/>
    <property type="match status" value="1"/>
</dbReference>
<evidence type="ECO:0000313" key="5">
    <source>
        <dbReference type="EMBL" id="AEV30807.1"/>
    </source>
</evidence>
<dbReference type="RefSeq" id="WP_014271646.1">
    <property type="nucleotide sequence ID" value="NC_016633.1"/>
</dbReference>
<evidence type="ECO:0000313" key="6">
    <source>
        <dbReference type="Proteomes" id="UP000005632"/>
    </source>
</evidence>
<keyword evidence="2" id="KW-0238">DNA-binding</keyword>